<dbReference type="SUPFAM" id="SSF101898">
    <property type="entry name" value="NHL repeat"/>
    <property type="match status" value="1"/>
</dbReference>
<keyword evidence="1" id="KW-0677">Repeat</keyword>
<feature type="coiled-coil region" evidence="3">
    <location>
        <begin position="105"/>
        <end position="153"/>
    </location>
</feature>
<dbReference type="InterPro" id="IPR001258">
    <property type="entry name" value="NHL_repeat"/>
</dbReference>
<dbReference type="GO" id="GO:0061630">
    <property type="term" value="F:ubiquitin protein ligase activity"/>
    <property type="evidence" value="ECO:0007669"/>
    <property type="project" value="TreeGrafter"/>
</dbReference>
<evidence type="ECO:0000256" key="4">
    <source>
        <dbReference type="SAM" id="MobiDB-lite"/>
    </source>
</evidence>
<dbReference type="InterPro" id="IPR050952">
    <property type="entry name" value="TRIM-NHL_E3_ligases"/>
</dbReference>
<feature type="region of interest" description="Disordered" evidence="4">
    <location>
        <begin position="609"/>
        <end position="639"/>
    </location>
</feature>
<dbReference type="InterPro" id="IPR011042">
    <property type="entry name" value="6-blade_b-propeller_TolB-like"/>
</dbReference>
<comment type="caution">
    <text evidence="5">The sequence shown here is derived from an EMBL/GenBank/DDBJ whole genome shotgun (WGS) entry which is preliminary data.</text>
</comment>
<reference evidence="5" key="1">
    <citation type="submission" date="2021-02" db="EMBL/GenBank/DDBJ databases">
        <authorList>
            <person name="Nowell W R."/>
        </authorList>
    </citation>
    <scope>NUCLEOTIDE SEQUENCE</scope>
</reference>
<protein>
    <submittedName>
        <fullName evidence="5">Uncharacterized protein</fullName>
    </submittedName>
</protein>
<dbReference type="GO" id="GO:0000209">
    <property type="term" value="P:protein polyubiquitination"/>
    <property type="evidence" value="ECO:0007669"/>
    <property type="project" value="TreeGrafter"/>
</dbReference>
<dbReference type="Proteomes" id="UP000663891">
    <property type="component" value="Unassembled WGS sequence"/>
</dbReference>
<feature type="repeat" description="NHL" evidence="2">
    <location>
        <begin position="439"/>
        <end position="470"/>
    </location>
</feature>
<organism evidence="5 6">
    <name type="scientific">Adineta steineri</name>
    <dbReference type="NCBI Taxonomy" id="433720"/>
    <lineage>
        <taxon>Eukaryota</taxon>
        <taxon>Metazoa</taxon>
        <taxon>Spiralia</taxon>
        <taxon>Gnathifera</taxon>
        <taxon>Rotifera</taxon>
        <taxon>Eurotatoria</taxon>
        <taxon>Bdelloidea</taxon>
        <taxon>Adinetida</taxon>
        <taxon>Adinetidae</taxon>
        <taxon>Adineta</taxon>
    </lineage>
</organism>
<dbReference type="OrthoDB" id="10039644at2759"/>
<name>A0A814C1I3_9BILA</name>
<dbReference type="EMBL" id="CAJNON010000082">
    <property type="protein sequence ID" value="CAF0935530.1"/>
    <property type="molecule type" value="Genomic_DNA"/>
</dbReference>
<dbReference type="PANTHER" id="PTHR24104">
    <property type="entry name" value="E3 UBIQUITIN-PROTEIN LIGASE NHLRC1-RELATED"/>
    <property type="match status" value="1"/>
</dbReference>
<dbReference type="PROSITE" id="PS51125">
    <property type="entry name" value="NHL"/>
    <property type="match status" value="4"/>
</dbReference>
<evidence type="ECO:0000256" key="1">
    <source>
        <dbReference type="ARBA" id="ARBA00022737"/>
    </source>
</evidence>
<dbReference type="CDD" id="cd05819">
    <property type="entry name" value="NHL"/>
    <property type="match status" value="2"/>
</dbReference>
<evidence type="ECO:0000313" key="6">
    <source>
        <dbReference type="Proteomes" id="UP000663891"/>
    </source>
</evidence>
<dbReference type="AlphaFoldDB" id="A0A814C1I3"/>
<accession>A0A814C1I3</accession>
<evidence type="ECO:0000313" key="5">
    <source>
        <dbReference type="EMBL" id="CAF0935530.1"/>
    </source>
</evidence>
<dbReference type="Gene3D" id="2.120.10.30">
    <property type="entry name" value="TolB, C-terminal domain"/>
    <property type="match status" value="4"/>
</dbReference>
<keyword evidence="3" id="KW-0175">Coiled coil</keyword>
<dbReference type="GO" id="GO:0043161">
    <property type="term" value="P:proteasome-mediated ubiquitin-dependent protein catabolic process"/>
    <property type="evidence" value="ECO:0007669"/>
    <property type="project" value="TreeGrafter"/>
</dbReference>
<dbReference type="Pfam" id="PF01436">
    <property type="entry name" value="NHL"/>
    <property type="match status" value="5"/>
</dbReference>
<evidence type="ECO:0000256" key="3">
    <source>
        <dbReference type="SAM" id="Coils"/>
    </source>
</evidence>
<feature type="repeat" description="NHL" evidence="2">
    <location>
        <begin position="852"/>
        <end position="882"/>
    </location>
</feature>
<feature type="repeat" description="NHL" evidence="2">
    <location>
        <begin position="660"/>
        <end position="696"/>
    </location>
</feature>
<proteinExistence type="predicted"/>
<evidence type="ECO:0000256" key="2">
    <source>
        <dbReference type="PROSITE-ProRule" id="PRU00504"/>
    </source>
</evidence>
<sequence length="938" mass="106903">MAMANNKTLCFTCNKEKITYLCRGCSKEFCFMHLTEHQQNLNEELNYIINDYDQFKQRINEQKQNPQSHSLIKQIDEWERNSIEIIQQKAQECRKIVIEYPQKFIDEIEKKFNDLSEQIKQIHSENDFNEINLNYLENQLIEITKEINNLSTISIKEDSQSLINEISIIPSKISKLNKWKQDAITVAGGNGPGQGLNQLDSHSGIFIDKKKNIFIADWLNHRIVEWKCNANEGQIVAGGNSRGNEIIQLNHPTDVIVDQLDHSIIIADLGNRRVIQRLNQNRQILIENVDCSGLAMDKHGFLYVPDWEKNEVRRWKMGEYNNEGTVVAGGNGQGNELNQFNTPTCIFVDKEQSVYVLDTNNHRVMKWRKDAKEGTIVAGGNGKGRNLNQLFQPQGITVDDLGQIYVADSWTQRVTRWCEGKEESEIVVGGNGQGNKSNQLISPHGLSFDDEGNLYVGDCLNHRIQKFQIILTSTKKIETQLEEIINDHDQFQQTIIQQKQNPPNSSLIQQINQWEINSIHQIQQAAEECRKTLIKVTQKLIDGVEKKFIELSKKLKEIREENEFNEIDLNSFQLKLTQITKEILQSANISIRQDSQEFIKKISVISSFDSSQSNHSTSSTATTSKTSISTQSSIKPHGIQTKKNQYKQFGITVAGGNGQGQELYQLNYPEGIFIDNDKSVYIADYYNHRIIKWKLNSYEGQIIAGGNGQGNQNNQLDSPINIIFDKKNNSLIISDWGNRRVIRYFGQNQTNQQILISNVNFGGITIDKNGFIYVSDRENNEVRRWKQGDGKRELVAGGNGKGNHLNQLNFPTKIFIDEDYSLYISDWENHRVMKWKKGAKEGIIVAGGNGQGNSLKQLSCPNGVIVDHLGQIYVADTGNHRVMRWCEGDEEGEVVVGGDGNGPRSNRLNSPYNLSFDNEENLYVADSGNHRIQKYEKL</sequence>
<feature type="compositionally biased region" description="Low complexity" evidence="4">
    <location>
        <begin position="609"/>
        <end position="633"/>
    </location>
</feature>
<feature type="repeat" description="NHL" evidence="2">
    <location>
        <begin position="383"/>
        <end position="414"/>
    </location>
</feature>
<dbReference type="SUPFAM" id="SSF63829">
    <property type="entry name" value="Calcium-dependent phosphotriesterase"/>
    <property type="match status" value="2"/>
</dbReference>
<dbReference type="PANTHER" id="PTHR24104:SF25">
    <property type="entry name" value="PROTEIN LIN-41"/>
    <property type="match status" value="1"/>
</dbReference>
<gene>
    <name evidence="5" type="ORF">VCS650_LOCUS11185</name>
</gene>
<dbReference type="GO" id="GO:0008270">
    <property type="term" value="F:zinc ion binding"/>
    <property type="evidence" value="ECO:0007669"/>
    <property type="project" value="UniProtKB-KW"/>
</dbReference>